<dbReference type="RefSeq" id="WP_120354922.1">
    <property type="nucleotide sequence ID" value="NZ_RAQO01000005.1"/>
</dbReference>
<reference evidence="3 4" key="1">
    <citation type="submission" date="2018-09" db="EMBL/GenBank/DDBJ databases">
        <authorList>
            <person name="Wang Z."/>
        </authorList>
    </citation>
    <scope>NUCLEOTIDE SEQUENCE [LARGE SCALE GENOMIC DNA]</scope>
    <source>
        <strain evidence="3 4">ALS 81</strain>
    </source>
</reference>
<evidence type="ECO:0000313" key="4">
    <source>
        <dbReference type="Proteomes" id="UP000286482"/>
    </source>
</evidence>
<dbReference type="AlphaFoldDB" id="A0A420EDY2"/>
<keyword evidence="4" id="KW-1185">Reference proteome</keyword>
<dbReference type="GO" id="GO:0004519">
    <property type="term" value="F:endonuclease activity"/>
    <property type="evidence" value="ECO:0007669"/>
    <property type="project" value="UniProtKB-KW"/>
</dbReference>
<dbReference type="Proteomes" id="UP000286482">
    <property type="component" value="Unassembled WGS sequence"/>
</dbReference>
<feature type="signal peptide" evidence="1">
    <location>
        <begin position="1"/>
        <end position="21"/>
    </location>
</feature>
<keyword evidence="3" id="KW-0255">Endonuclease</keyword>
<evidence type="ECO:0000313" key="3">
    <source>
        <dbReference type="EMBL" id="RKF18842.1"/>
    </source>
</evidence>
<dbReference type="Pfam" id="PF07510">
    <property type="entry name" value="GmrSD_C"/>
    <property type="match status" value="1"/>
</dbReference>
<name>A0A420EDY2_9ALTE</name>
<comment type="caution">
    <text evidence="3">The sequence shown here is derived from an EMBL/GenBank/DDBJ whole genome shotgun (WGS) entry which is preliminary data.</text>
</comment>
<feature type="domain" description="GmrSD restriction endonucleases C-terminal" evidence="2">
    <location>
        <begin position="122"/>
        <end position="219"/>
    </location>
</feature>
<protein>
    <submittedName>
        <fullName evidence="3">HNH endonuclease</fullName>
    </submittedName>
</protein>
<gene>
    <name evidence="3" type="ORF">DBZ36_10660</name>
</gene>
<dbReference type="EMBL" id="RAQO01000005">
    <property type="protein sequence ID" value="RKF18842.1"/>
    <property type="molecule type" value="Genomic_DNA"/>
</dbReference>
<organism evidence="3 4">
    <name type="scientific">Alginatibacterium sediminis</name>
    <dbReference type="NCBI Taxonomy" id="2164068"/>
    <lineage>
        <taxon>Bacteria</taxon>
        <taxon>Pseudomonadati</taxon>
        <taxon>Pseudomonadota</taxon>
        <taxon>Gammaproteobacteria</taxon>
        <taxon>Alteromonadales</taxon>
        <taxon>Alteromonadaceae</taxon>
        <taxon>Alginatibacterium</taxon>
    </lineage>
</organism>
<keyword evidence="1" id="KW-0732">Signal</keyword>
<keyword evidence="3" id="KW-0540">Nuclease</keyword>
<dbReference type="OrthoDB" id="5196645at2"/>
<accession>A0A420EDY2</accession>
<dbReference type="PANTHER" id="PTHR24094:SF15">
    <property type="entry name" value="AMP-DEPENDENT SYNTHETASE_LIGASE DOMAIN-CONTAINING PROTEIN-RELATED"/>
    <property type="match status" value="1"/>
</dbReference>
<evidence type="ECO:0000259" key="2">
    <source>
        <dbReference type="Pfam" id="PF07510"/>
    </source>
</evidence>
<sequence>MRLRAATLLTITILLPTTTWADNIIKLSNSGICHDKHSSSYNRTKNFTSFSTLKACLNAGGRLPKGYTPYSNASSALDNEYSRSKFGHGWADLNGDCQDARAEVLIAQSVSTVSFKTEKSCRVVSGRWVSLFTGDTIYSASEIDIDHVIPLKWTWEHGADVWAKDKRKAIANDPANLIAVEASLNRQKGAKGLDEWLPPKNQCQYILRFMRIKKKYDIELSASKREYYNALQTSYCKGDQDQLL</sequence>
<keyword evidence="3" id="KW-0378">Hydrolase</keyword>
<feature type="chain" id="PRO_5019128856" evidence="1">
    <location>
        <begin position="22"/>
        <end position="244"/>
    </location>
</feature>
<dbReference type="InterPro" id="IPR011089">
    <property type="entry name" value="GmrSD_C"/>
</dbReference>
<evidence type="ECO:0000256" key="1">
    <source>
        <dbReference type="SAM" id="SignalP"/>
    </source>
</evidence>
<dbReference type="PANTHER" id="PTHR24094">
    <property type="entry name" value="SECRETED PROTEIN"/>
    <property type="match status" value="1"/>
</dbReference>
<proteinExistence type="predicted"/>